<keyword evidence="3" id="KW-0964">Secreted</keyword>
<dbReference type="InterPro" id="IPR051153">
    <property type="entry name" value="Yeast_CWMannoprotein_PIR"/>
</dbReference>
<evidence type="ECO:0000256" key="5">
    <source>
        <dbReference type="ARBA" id="ARBA00038219"/>
    </source>
</evidence>
<evidence type="ECO:0000259" key="7">
    <source>
        <dbReference type="Pfam" id="PF22799"/>
    </source>
</evidence>
<keyword evidence="2" id="KW-0134">Cell wall</keyword>
<dbReference type="GO" id="GO:0009277">
    <property type="term" value="C:fungal-type cell wall"/>
    <property type="evidence" value="ECO:0007669"/>
    <property type="project" value="TreeGrafter"/>
</dbReference>
<evidence type="ECO:0000313" key="9">
    <source>
        <dbReference type="Proteomes" id="UP000799776"/>
    </source>
</evidence>
<comment type="subcellular location">
    <subcellularLocation>
        <location evidence="1">Secreted</location>
        <location evidence="1">Cell wall</location>
    </subcellularLocation>
</comment>
<dbReference type="PANTHER" id="PTHR47254">
    <property type="entry name" value="CELL WALL MANNOPROTEIN CIS3-RELATED"/>
    <property type="match status" value="1"/>
</dbReference>
<feature type="non-terminal residue" evidence="8">
    <location>
        <position position="191"/>
    </location>
</feature>
<feature type="non-terminal residue" evidence="8">
    <location>
        <position position="1"/>
    </location>
</feature>
<sequence length="191" mass="19592">IAALSAAAAAVPQGVTQVIAPSAAAPAGCEPTYPGQFSITIVNVTESQTKRDVSKRQSGGAADTALVLSLDNGQLYDVSQNKYGYIASNYQLQFDNPPQAGAIYTSGFSACSNGSLALGGSAIFWGCQSGQGENKFYNFYDRDFAPELCSPIYIDMIKAVGSSAGPSAASVRSDGQPAASSAVSIRSDGQP</sequence>
<dbReference type="PANTHER" id="PTHR47254:SF1">
    <property type="entry name" value="CELL WALL MANNOPROTEIN CIS3-RELATED"/>
    <property type="match status" value="1"/>
</dbReference>
<dbReference type="InterPro" id="IPR054508">
    <property type="entry name" value="PIR1-like_C"/>
</dbReference>
<evidence type="ECO:0000256" key="2">
    <source>
        <dbReference type="ARBA" id="ARBA00022512"/>
    </source>
</evidence>
<feature type="region of interest" description="Disordered" evidence="6">
    <location>
        <begin position="164"/>
        <end position="191"/>
    </location>
</feature>
<evidence type="ECO:0000313" key="8">
    <source>
        <dbReference type="EMBL" id="KAF2087638.1"/>
    </source>
</evidence>
<dbReference type="GO" id="GO:0031505">
    <property type="term" value="P:fungal-type cell wall organization"/>
    <property type="evidence" value="ECO:0007669"/>
    <property type="project" value="TreeGrafter"/>
</dbReference>
<gene>
    <name evidence="8" type="ORF">K490DRAFT_22369</name>
</gene>
<dbReference type="Proteomes" id="UP000799776">
    <property type="component" value="Unassembled WGS sequence"/>
</dbReference>
<reference evidence="8" key="1">
    <citation type="journal article" date="2020" name="Stud. Mycol.">
        <title>101 Dothideomycetes genomes: a test case for predicting lifestyles and emergence of pathogens.</title>
        <authorList>
            <person name="Haridas S."/>
            <person name="Albert R."/>
            <person name="Binder M."/>
            <person name="Bloem J."/>
            <person name="Labutti K."/>
            <person name="Salamov A."/>
            <person name="Andreopoulos B."/>
            <person name="Baker S."/>
            <person name="Barry K."/>
            <person name="Bills G."/>
            <person name="Bluhm B."/>
            <person name="Cannon C."/>
            <person name="Castanera R."/>
            <person name="Culley D."/>
            <person name="Daum C."/>
            <person name="Ezra D."/>
            <person name="Gonzalez J."/>
            <person name="Henrissat B."/>
            <person name="Kuo A."/>
            <person name="Liang C."/>
            <person name="Lipzen A."/>
            <person name="Lutzoni F."/>
            <person name="Magnuson J."/>
            <person name="Mondo S."/>
            <person name="Nolan M."/>
            <person name="Ohm R."/>
            <person name="Pangilinan J."/>
            <person name="Park H.-J."/>
            <person name="Ramirez L."/>
            <person name="Alfaro M."/>
            <person name="Sun H."/>
            <person name="Tritt A."/>
            <person name="Yoshinaga Y."/>
            <person name="Zwiers L.-H."/>
            <person name="Turgeon B."/>
            <person name="Goodwin S."/>
            <person name="Spatafora J."/>
            <person name="Crous P."/>
            <person name="Grigoriev I."/>
        </authorList>
    </citation>
    <scope>NUCLEOTIDE SEQUENCE</scope>
    <source>
        <strain evidence="8">CBS 121410</strain>
    </source>
</reference>
<comment type="similarity">
    <text evidence="5">Belongs to the PIR protein family.</text>
</comment>
<evidence type="ECO:0000256" key="1">
    <source>
        <dbReference type="ARBA" id="ARBA00004191"/>
    </source>
</evidence>
<keyword evidence="4" id="KW-0732">Signal</keyword>
<dbReference type="EMBL" id="ML978719">
    <property type="protein sequence ID" value="KAF2087638.1"/>
    <property type="molecule type" value="Genomic_DNA"/>
</dbReference>
<evidence type="ECO:0000256" key="6">
    <source>
        <dbReference type="SAM" id="MobiDB-lite"/>
    </source>
</evidence>
<proteinExistence type="inferred from homology"/>
<dbReference type="GO" id="GO:0005199">
    <property type="term" value="F:structural constituent of cell wall"/>
    <property type="evidence" value="ECO:0007669"/>
    <property type="project" value="TreeGrafter"/>
</dbReference>
<name>A0A9P4HXF3_9PEZI</name>
<comment type="caution">
    <text evidence="8">The sequence shown here is derived from an EMBL/GenBank/DDBJ whole genome shotgun (WGS) entry which is preliminary data.</text>
</comment>
<dbReference type="OrthoDB" id="5415592at2759"/>
<keyword evidence="9" id="KW-1185">Reference proteome</keyword>
<feature type="compositionally biased region" description="Polar residues" evidence="6">
    <location>
        <begin position="178"/>
        <end position="191"/>
    </location>
</feature>
<feature type="domain" description="Cell wall mannoprotein PIR1-like C-terminal" evidence="7">
    <location>
        <begin position="73"/>
        <end position="152"/>
    </location>
</feature>
<organism evidence="8 9">
    <name type="scientific">Saccharata proteae CBS 121410</name>
    <dbReference type="NCBI Taxonomy" id="1314787"/>
    <lineage>
        <taxon>Eukaryota</taxon>
        <taxon>Fungi</taxon>
        <taxon>Dikarya</taxon>
        <taxon>Ascomycota</taxon>
        <taxon>Pezizomycotina</taxon>
        <taxon>Dothideomycetes</taxon>
        <taxon>Dothideomycetes incertae sedis</taxon>
        <taxon>Botryosphaeriales</taxon>
        <taxon>Saccharataceae</taxon>
        <taxon>Saccharata</taxon>
    </lineage>
</organism>
<dbReference type="AlphaFoldDB" id="A0A9P4HXF3"/>
<dbReference type="Pfam" id="PF22799">
    <property type="entry name" value="PIR1-like_C"/>
    <property type="match status" value="1"/>
</dbReference>
<evidence type="ECO:0000256" key="3">
    <source>
        <dbReference type="ARBA" id="ARBA00022525"/>
    </source>
</evidence>
<evidence type="ECO:0000256" key="4">
    <source>
        <dbReference type="ARBA" id="ARBA00022729"/>
    </source>
</evidence>
<protein>
    <recommendedName>
        <fullName evidence="7">Cell wall mannoprotein PIR1-like C-terminal domain-containing protein</fullName>
    </recommendedName>
</protein>
<accession>A0A9P4HXF3</accession>